<evidence type="ECO:0000256" key="3">
    <source>
        <dbReference type="ARBA" id="ARBA00022771"/>
    </source>
</evidence>
<dbReference type="Gene3D" id="3.30.40.10">
    <property type="entry name" value="Zinc/RING finger domain, C3HC4 (zinc finger)"/>
    <property type="match status" value="1"/>
</dbReference>
<feature type="domain" description="PHD-type" evidence="8">
    <location>
        <begin position="206"/>
        <end position="262"/>
    </location>
</feature>
<evidence type="ECO:0000256" key="5">
    <source>
        <dbReference type="ARBA" id="ARBA00023242"/>
    </source>
</evidence>
<dbReference type="InterPro" id="IPR001965">
    <property type="entry name" value="Znf_PHD"/>
</dbReference>
<dbReference type="PANTHER" id="PTHR12628:SF10">
    <property type="entry name" value="HOMEOBOX DOMAIN-CONTAINING PROTEIN"/>
    <property type="match status" value="1"/>
</dbReference>
<reference evidence="11" key="1">
    <citation type="journal article" date="2013" name="Nat. Genet.">
        <title>The wheat powdery mildew genome shows the unique evolution of an obligate biotroph.</title>
        <authorList>
            <person name="Wicker T."/>
            <person name="Oberhaensli S."/>
            <person name="Parlange F."/>
            <person name="Buchmann J.P."/>
            <person name="Shatalina M."/>
            <person name="Roffler S."/>
            <person name="Ben-David R."/>
            <person name="Dolezel J."/>
            <person name="Simkova H."/>
            <person name="Schulze-Lefert P."/>
            <person name="Spanu P.D."/>
            <person name="Bruggmann R."/>
            <person name="Amselem J."/>
            <person name="Quesneville H."/>
            <person name="Ver Loren van Themaat E."/>
            <person name="Paape T."/>
            <person name="Shimizu K.K."/>
            <person name="Keller B."/>
        </authorList>
    </citation>
    <scope>NUCLEOTIDE SEQUENCE [LARGE SCALE GENOMIC DNA]</scope>
    <source>
        <strain evidence="11">96224</strain>
    </source>
</reference>
<dbReference type="GO" id="GO:0005634">
    <property type="term" value="C:nucleus"/>
    <property type="evidence" value="ECO:0007669"/>
    <property type="project" value="UniProtKB-SubCell"/>
</dbReference>
<organism evidence="10">
    <name type="scientific">Blumeria graminis f. sp. tritici 96224</name>
    <dbReference type="NCBI Taxonomy" id="1268274"/>
    <lineage>
        <taxon>Eukaryota</taxon>
        <taxon>Fungi</taxon>
        <taxon>Dikarya</taxon>
        <taxon>Ascomycota</taxon>
        <taxon>Pezizomycotina</taxon>
        <taxon>Leotiomycetes</taxon>
        <taxon>Erysiphales</taxon>
        <taxon>Erysiphaceae</taxon>
        <taxon>Blumeria</taxon>
    </lineage>
</organism>
<reference evidence="9" key="2">
    <citation type="submission" date="2013-01" db="EMBL/GenBank/DDBJ databases">
        <title>The wheat powdery mildew genome reveals unique evolution of an obligate biotroph.</title>
        <authorList>
            <person name="Oberhaensli S."/>
            <person name="Wicker T."/>
            <person name="Keller B."/>
        </authorList>
    </citation>
    <scope>NUCLEOTIDE SEQUENCE</scope>
    <source>
        <strain evidence="9">96224</strain>
    </source>
</reference>
<feature type="region of interest" description="Disordered" evidence="7">
    <location>
        <begin position="323"/>
        <end position="344"/>
    </location>
</feature>
<dbReference type="Pfam" id="PF00628">
    <property type="entry name" value="PHD"/>
    <property type="match status" value="1"/>
</dbReference>
<dbReference type="SUPFAM" id="SSF57903">
    <property type="entry name" value="FYVE/PHD zinc finger"/>
    <property type="match status" value="1"/>
</dbReference>
<keyword evidence="5" id="KW-0539">Nucleus</keyword>
<comment type="subcellular location">
    <subcellularLocation>
        <location evidence="1">Nucleus</location>
    </subcellularLocation>
</comment>
<dbReference type="InterPro" id="IPR013083">
    <property type="entry name" value="Znf_RING/FYVE/PHD"/>
</dbReference>
<evidence type="ECO:0000256" key="6">
    <source>
        <dbReference type="PROSITE-ProRule" id="PRU00146"/>
    </source>
</evidence>
<feature type="region of interest" description="Disordered" evidence="7">
    <location>
        <begin position="85"/>
        <end position="114"/>
    </location>
</feature>
<evidence type="ECO:0000313" key="9">
    <source>
        <dbReference type="EMBL" id="EPQ62833.1"/>
    </source>
</evidence>
<accession>A0A061HJ70</accession>
<keyword evidence="2" id="KW-0479">Metal-binding</keyword>
<sequence length="474" mass="51081">MSPRGSTRSLATPDGNNVFDKDSSPKYTPRFSAATQMILERIQSGNNSSYSSMAITATSQPLPGYEDMRRSVLQNMKTSISMDLTNTTTEPRRPSINPARSVSVGAPRTAPTGTSATYANTKVVLNTTPRSNGKRKRENIENDESDGNLKGYVSNPGESNLNESEIVGAPKVTQSGRHIVKPIQFAPATFENAPRRRAPARKIQEQALCKRCGRGHGPINNLIVFCDGCNLPWHQKCHEPIISETAVQDEGTAWFCAGCSRKRGIISGYETRPNGVSWAEKGIEEKRAYLKSLPQSQLVSLLIQATSLHPDIPIFPKPTPLKTTSSLVPSPSPSYISPTPLAGPYSRTTTEPFLPLNITRRTQSPVPNVPTAHTYPPSSAQVHMLKGEGSRESTPASPPYPRAGKGLMASLGPDEDDLEWLVDADDYEAFSHSVYEGSEGPTGNSQSLPPIGVSIRNGAMISRGGGVGGMEIGI</sequence>
<dbReference type="Proteomes" id="UP000053110">
    <property type="component" value="Unassembled WGS sequence"/>
</dbReference>
<dbReference type="GO" id="GO:0003682">
    <property type="term" value="F:chromatin binding"/>
    <property type="evidence" value="ECO:0007669"/>
    <property type="project" value="TreeGrafter"/>
</dbReference>
<name>A0A061HJ70_BLUGR</name>
<protein>
    <submittedName>
        <fullName evidence="10">Bgt-4856</fullName>
    </submittedName>
    <submittedName>
        <fullName evidence="9">Formyl-coenzyme</fullName>
    </submittedName>
</protein>
<evidence type="ECO:0000256" key="7">
    <source>
        <dbReference type="SAM" id="MobiDB-lite"/>
    </source>
</evidence>
<dbReference type="AlphaFoldDB" id="A0A061HJ70"/>
<dbReference type="HOGENOM" id="CLU_025079_1_0_1"/>
<dbReference type="InterPro" id="IPR011011">
    <property type="entry name" value="Znf_FYVE_PHD"/>
</dbReference>
<dbReference type="EMBL" id="KE375150">
    <property type="protein sequence ID" value="EPQ62833.1"/>
    <property type="molecule type" value="Genomic_DNA"/>
</dbReference>
<dbReference type="GO" id="GO:0008270">
    <property type="term" value="F:zinc ion binding"/>
    <property type="evidence" value="ECO:0007669"/>
    <property type="project" value="UniProtKB-KW"/>
</dbReference>
<evidence type="ECO:0000256" key="1">
    <source>
        <dbReference type="ARBA" id="ARBA00004123"/>
    </source>
</evidence>
<feature type="region of interest" description="Disordered" evidence="7">
    <location>
        <begin position="126"/>
        <end position="163"/>
    </location>
</feature>
<evidence type="ECO:0000259" key="8">
    <source>
        <dbReference type="PROSITE" id="PS50016"/>
    </source>
</evidence>
<feature type="compositionally biased region" description="Low complexity" evidence="7">
    <location>
        <begin position="323"/>
        <end position="340"/>
    </location>
</feature>
<keyword evidence="4" id="KW-0862">Zinc</keyword>
<keyword evidence="3 6" id="KW-0863">Zinc-finger</keyword>
<dbReference type="CDD" id="cd15502">
    <property type="entry name" value="PHD_Phf1p_Phf2p_like"/>
    <property type="match status" value="1"/>
</dbReference>
<evidence type="ECO:0000256" key="4">
    <source>
        <dbReference type="ARBA" id="ARBA00022833"/>
    </source>
</evidence>
<dbReference type="EMBL" id="UIGY01000180">
    <property type="protein sequence ID" value="SUZ12486.1"/>
    <property type="molecule type" value="Genomic_DNA"/>
</dbReference>
<feature type="region of interest" description="Disordered" evidence="7">
    <location>
        <begin position="1"/>
        <end position="27"/>
    </location>
</feature>
<dbReference type="OrthoDB" id="5863171at2759"/>
<evidence type="ECO:0000313" key="10">
    <source>
        <dbReference type="EMBL" id="SUZ12486.1"/>
    </source>
</evidence>
<reference evidence="10" key="3">
    <citation type="submission" date="2018-07" db="EMBL/GenBank/DDBJ databases">
        <authorList>
            <person name="Quirk P.G."/>
            <person name="Krulwich T.A."/>
        </authorList>
    </citation>
    <scope>NUCLEOTIDE SEQUENCE</scope>
    <source>
        <strain evidence="10">96224</strain>
    </source>
</reference>
<gene>
    <name evidence="9" type="ORF">BGT96224_4856</name>
    <name evidence="10" type="ORF">BGT96224V2_LOCUS5647</name>
</gene>
<proteinExistence type="predicted"/>
<feature type="compositionally biased region" description="Polar residues" evidence="7">
    <location>
        <begin position="1"/>
        <end position="10"/>
    </location>
</feature>
<dbReference type="InterPro" id="IPR019787">
    <property type="entry name" value="Znf_PHD-finger"/>
</dbReference>
<evidence type="ECO:0000313" key="11">
    <source>
        <dbReference type="Proteomes" id="UP000053110"/>
    </source>
</evidence>
<evidence type="ECO:0000256" key="2">
    <source>
        <dbReference type="ARBA" id="ARBA00022723"/>
    </source>
</evidence>
<dbReference type="PROSITE" id="PS50016">
    <property type="entry name" value="ZF_PHD_2"/>
    <property type="match status" value="1"/>
</dbReference>
<feature type="region of interest" description="Disordered" evidence="7">
    <location>
        <begin position="385"/>
        <end position="411"/>
    </location>
</feature>
<dbReference type="GO" id="GO:0003677">
    <property type="term" value="F:DNA binding"/>
    <property type="evidence" value="ECO:0007669"/>
    <property type="project" value="TreeGrafter"/>
</dbReference>
<dbReference type="SMART" id="SM00249">
    <property type="entry name" value="PHD"/>
    <property type="match status" value="1"/>
</dbReference>
<dbReference type="PANTHER" id="PTHR12628">
    <property type="entry name" value="POLYCOMB-LIKE TRANSCRIPTION FACTOR"/>
    <property type="match status" value="1"/>
</dbReference>
<dbReference type="GO" id="GO:0045814">
    <property type="term" value="P:negative regulation of gene expression, epigenetic"/>
    <property type="evidence" value="ECO:0007669"/>
    <property type="project" value="TreeGrafter"/>
</dbReference>